<dbReference type="EMBL" id="MN739485">
    <property type="protein sequence ID" value="QHT07730.1"/>
    <property type="molecule type" value="Genomic_DNA"/>
</dbReference>
<name>A0A6C0CUX5_9ZZZZ</name>
<dbReference type="AlphaFoldDB" id="A0A6C0CUX5"/>
<keyword evidence="1" id="KW-0812">Transmembrane</keyword>
<sequence>MGRKATWLNEGSDDIRGFVENDDLKELFYDPTKNKLDQFEQIMKLLGIKYNKSVYDVFVEIFKYVYMLFLFAMSIFYLALICYVVYVMFAEKDVPGPKFGPKLAGVILLHMFITFYLSIN</sequence>
<keyword evidence="1" id="KW-1133">Transmembrane helix</keyword>
<accession>A0A6C0CUX5</accession>
<protein>
    <submittedName>
        <fullName evidence="2">Uncharacterized protein</fullName>
    </submittedName>
</protein>
<feature type="transmembrane region" description="Helical" evidence="1">
    <location>
        <begin position="64"/>
        <end position="87"/>
    </location>
</feature>
<organism evidence="2">
    <name type="scientific">viral metagenome</name>
    <dbReference type="NCBI Taxonomy" id="1070528"/>
    <lineage>
        <taxon>unclassified sequences</taxon>
        <taxon>metagenomes</taxon>
        <taxon>organismal metagenomes</taxon>
    </lineage>
</organism>
<keyword evidence="1" id="KW-0472">Membrane</keyword>
<evidence type="ECO:0000313" key="2">
    <source>
        <dbReference type="EMBL" id="QHT07730.1"/>
    </source>
</evidence>
<reference evidence="2" key="1">
    <citation type="journal article" date="2020" name="Nature">
        <title>Giant virus diversity and host interactions through global metagenomics.</title>
        <authorList>
            <person name="Schulz F."/>
            <person name="Roux S."/>
            <person name="Paez-Espino D."/>
            <person name="Jungbluth S."/>
            <person name="Walsh D.A."/>
            <person name="Denef V.J."/>
            <person name="McMahon K.D."/>
            <person name="Konstantinidis K.T."/>
            <person name="Eloe-Fadrosh E.A."/>
            <person name="Kyrpides N.C."/>
            <person name="Woyke T."/>
        </authorList>
    </citation>
    <scope>NUCLEOTIDE SEQUENCE</scope>
    <source>
        <strain evidence="2">GVMAG-M-3300021964-36</strain>
    </source>
</reference>
<feature type="transmembrane region" description="Helical" evidence="1">
    <location>
        <begin position="99"/>
        <end position="119"/>
    </location>
</feature>
<evidence type="ECO:0000256" key="1">
    <source>
        <dbReference type="SAM" id="Phobius"/>
    </source>
</evidence>
<proteinExistence type="predicted"/>